<dbReference type="Proteomes" id="UP001327560">
    <property type="component" value="Chromosome 1"/>
</dbReference>
<name>A0AAQ3PZA2_9LILI</name>
<protein>
    <submittedName>
        <fullName evidence="2">Uncharacterized protein</fullName>
    </submittedName>
</protein>
<organism evidence="2 3">
    <name type="scientific">Canna indica</name>
    <name type="common">Indian-shot</name>
    <dbReference type="NCBI Taxonomy" id="4628"/>
    <lineage>
        <taxon>Eukaryota</taxon>
        <taxon>Viridiplantae</taxon>
        <taxon>Streptophyta</taxon>
        <taxon>Embryophyta</taxon>
        <taxon>Tracheophyta</taxon>
        <taxon>Spermatophyta</taxon>
        <taxon>Magnoliopsida</taxon>
        <taxon>Liliopsida</taxon>
        <taxon>Zingiberales</taxon>
        <taxon>Cannaceae</taxon>
        <taxon>Canna</taxon>
    </lineage>
</organism>
<dbReference type="InterPro" id="IPR010530">
    <property type="entry name" value="B12D"/>
</dbReference>
<keyword evidence="1" id="KW-0812">Transmembrane</keyword>
<evidence type="ECO:0000313" key="2">
    <source>
        <dbReference type="EMBL" id="WOK91630.1"/>
    </source>
</evidence>
<reference evidence="2 3" key="1">
    <citation type="submission" date="2023-10" db="EMBL/GenBank/DDBJ databases">
        <title>Chromosome-scale genome assembly provides insights into flower coloration mechanisms of Canna indica.</title>
        <authorList>
            <person name="Li C."/>
        </authorList>
    </citation>
    <scope>NUCLEOTIDE SEQUENCE [LARGE SCALE GENOMIC DNA]</scope>
    <source>
        <tissue evidence="2">Flower</tissue>
    </source>
</reference>
<dbReference type="AlphaFoldDB" id="A0AAQ3PZA2"/>
<keyword evidence="1" id="KW-1133">Transmembrane helix</keyword>
<feature type="transmembrane region" description="Helical" evidence="1">
    <location>
        <begin position="26"/>
        <end position="45"/>
    </location>
</feature>
<accession>A0AAQ3PZA2</accession>
<dbReference type="PANTHER" id="PTHR33417">
    <property type="entry name" value="G-BOX BINDING PROTEIN"/>
    <property type="match status" value="1"/>
</dbReference>
<keyword evidence="1" id="KW-0472">Membrane</keyword>
<keyword evidence="3" id="KW-1185">Reference proteome</keyword>
<gene>
    <name evidence="2" type="ORF">Cni_G00321</name>
</gene>
<evidence type="ECO:0000313" key="3">
    <source>
        <dbReference type="Proteomes" id="UP001327560"/>
    </source>
</evidence>
<sequence>MPFCNYHRYISYLHVMKIINAHLLQVYPLMAAMTFVTSLCVFQLTRNVFMNPDVRVNKTNRTTAVLDNAEEGEKYSQHSFRRFLRQRRPEVFPALNNFFSRTDT</sequence>
<evidence type="ECO:0000256" key="1">
    <source>
        <dbReference type="SAM" id="Phobius"/>
    </source>
</evidence>
<proteinExistence type="predicted"/>
<dbReference type="Pfam" id="PF06522">
    <property type="entry name" value="B12D"/>
    <property type="match status" value="1"/>
</dbReference>
<dbReference type="EMBL" id="CP136890">
    <property type="protein sequence ID" value="WOK91630.1"/>
    <property type="molecule type" value="Genomic_DNA"/>
</dbReference>